<keyword evidence="1" id="KW-0732">Signal</keyword>
<proteinExistence type="predicted"/>
<gene>
    <name evidence="2" type="ORF">FNY66_07685</name>
</gene>
<accession>A0A5M9I1X8</accession>
<evidence type="ECO:0000313" key="3">
    <source>
        <dbReference type="Proteomes" id="UP000322025"/>
    </source>
</evidence>
<feature type="chain" id="PRO_5024278658" evidence="1">
    <location>
        <begin position="26"/>
        <end position="417"/>
    </location>
</feature>
<dbReference type="Pfam" id="PF01547">
    <property type="entry name" value="SBP_bac_1"/>
    <property type="match status" value="1"/>
</dbReference>
<comment type="caution">
    <text evidence="2">The sequence shown here is derived from an EMBL/GenBank/DDBJ whole genome shotgun (WGS) entry which is preliminary data.</text>
</comment>
<feature type="signal peptide" evidence="1">
    <location>
        <begin position="1"/>
        <end position="25"/>
    </location>
</feature>
<organism evidence="2 3">
    <name type="scientific">Mediterraneibacter catenae</name>
    <dbReference type="NCBI Taxonomy" id="2594882"/>
    <lineage>
        <taxon>Bacteria</taxon>
        <taxon>Bacillati</taxon>
        <taxon>Bacillota</taxon>
        <taxon>Clostridia</taxon>
        <taxon>Lachnospirales</taxon>
        <taxon>Lachnospiraceae</taxon>
        <taxon>Mediterraneibacter</taxon>
    </lineage>
</organism>
<dbReference type="PROSITE" id="PS51257">
    <property type="entry name" value="PROKAR_LIPOPROTEIN"/>
    <property type="match status" value="1"/>
</dbReference>
<dbReference type="AlphaFoldDB" id="A0A5M9I1X8"/>
<dbReference type="OrthoDB" id="9764112at2"/>
<evidence type="ECO:0000256" key="1">
    <source>
        <dbReference type="SAM" id="SignalP"/>
    </source>
</evidence>
<reference evidence="2" key="1">
    <citation type="submission" date="2019-07" db="EMBL/GenBank/DDBJ databases">
        <authorList>
            <person name="Wongkuna S."/>
            <person name="Scaria J."/>
        </authorList>
    </citation>
    <scope>NUCLEOTIDE SEQUENCE [LARGE SCALE GENOMIC DNA]</scope>
    <source>
        <strain evidence="2">SW178</strain>
    </source>
</reference>
<dbReference type="Gene3D" id="3.40.190.10">
    <property type="entry name" value="Periplasmic binding protein-like II"/>
    <property type="match status" value="2"/>
</dbReference>
<dbReference type="EMBL" id="VMSO01000008">
    <property type="protein sequence ID" value="KAA8501481.1"/>
    <property type="molecule type" value="Genomic_DNA"/>
</dbReference>
<sequence length="417" mass="46809">MKKRLSCAALSAAAAAVIVTGCLWAADEPEADALEEEQIVLHVMHNKQEAPETYHKLAEAFHQKYPDITVEYEVPTDFDLELQKRMNRGETPDIYTASPVQANAGLLLDLSGQEFLARMRPVHYDTVTRPGEYFFPMGYSGAGIICNETVLARYGLELPRTLRDLEDIHDTLSRNNVYTFALGFKDLWTAHYCFRPAYYAVYAGQPDWNSLRYEDKVSFSDTPGWKTVGDVVKDYVYAYGNTDTAFERGYMDACNMLAQNRAALLVQGSWAAAIIEDYNSNTTLRMVPLPVSDDPDENVINFYCDYSLSVSADTEHPKESLLYLDFLASEEAAEIYVKNTGSFSGLIGAPMPDSSIAQDIMAYVDAGKYIGNPSDGWPPYFYTDAERILAEYMFGGRDYEEMTEALDSAWDMRSGDL</sequence>
<dbReference type="SUPFAM" id="SSF53850">
    <property type="entry name" value="Periplasmic binding protein-like II"/>
    <property type="match status" value="1"/>
</dbReference>
<dbReference type="InterPro" id="IPR006059">
    <property type="entry name" value="SBP"/>
</dbReference>
<keyword evidence="3" id="KW-1185">Reference proteome</keyword>
<dbReference type="RefSeq" id="WP_087149812.1">
    <property type="nucleotide sequence ID" value="NZ_VMSO01000008.1"/>
</dbReference>
<name>A0A5M9I1X8_9FIRM</name>
<evidence type="ECO:0000313" key="2">
    <source>
        <dbReference type="EMBL" id="KAA8501481.1"/>
    </source>
</evidence>
<dbReference type="InterPro" id="IPR050490">
    <property type="entry name" value="Bact_solute-bd_prot1"/>
</dbReference>
<protein>
    <submittedName>
        <fullName evidence="2">Extracellular solute-binding protein</fullName>
    </submittedName>
</protein>
<dbReference type="PANTHER" id="PTHR43649">
    <property type="entry name" value="ARABINOSE-BINDING PROTEIN-RELATED"/>
    <property type="match status" value="1"/>
</dbReference>
<dbReference type="Proteomes" id="UP000322025">
    <property type="component" value="Unassembled WGS sequence"/>
</dbReference>